<dbReference type="SUPFAM" id="SSF46774">
    <property type="entry name" value="ARID-like"/>
    <property type="match status" value="1"/>
</dbReference>
<dbReference type="OrthoDB" id="338531at2759"/>
<comment type="caution">
    <text evidence="6">The sequence shown here is derived from an EMBL/GenBank/DDBJ whole genome shotgun (WGS) entry which is preliminary data.</text>
</comment>
<dbReference type="Gene3D" id="1.10.150.60">
    <property type="entry name" value="ARID DNA-binding domain"/>
    <property type="match status" value="1"/>
</dbReference>
<gene>
    <name evidence="6" type="ORF">PHJA_000118800</name>
</gene>
<proteinExistence type="predicted"/>
<keyword evidence="3" id="KW-0804">Transcription</keyword>
<keyword evidence="2" id="KW-0238">DNA-binding</keyword>
<keyword evidence="1" id="KW-0805">Transcription regulation</keyword>
<evidence type="ECO:0000256" key="3">
    <source>
        <dbReference type="ARBA" id="ARBA00023163"/>
    </source>
</evidence>
<sequence length="92" mass="10557">MAEGDDGTPEDQAAFMKEIESFYLERAMDFKPPKFYGQLLNCLKVWRAVIRLGGYDRERLCRSLYEENDQKIALFSSSSGPLGLWRALIFVG</sequence>
<dbReference type="Proteomes" id="UP000653305">
    <property type="component" value="Unassembled WGS sequence"/>
</dbReference>
<name>A0A830B579_9LAMI</name>
<dbReference type="InterPro" id="IPR045147">
    <property type="entry name" value="ARI3A/B/C"/>
</dbReference>
<dbReference type="InterPro" id="IPR001606">
    <property type="entry name" value="ARID_dom"/>
</dbReference>
<keyword evidence="7" id="KW-1185">Reference proteome</keyword>
<protein>
    <submittedName>
        <fullName evidence="6">AT-rich interactive domain-containing protein 3</fullName>
    </submittedName>
</protein>
<dbReference type="PANTHER" id="PTHR15348:SF17">
    <property type="entry name" value="AT-RICH INTERACTIVE DOMAIN-CONTAINING PROTEIN 5"/>
    <property type="match status" value="1"/>
</dbReference>
<dbReference type="PANTHER" id="PTHR15348">
    <property type="entry name" value="AT-RICH INTERACTIVE DOMAIN-CONTAINING PROTEIN ARID DOMAIN- CONTAINING PROTEIN DEAD RINGER PROTEIN B-CELL REGULATOR OF IGH TRANSCRIPTION BRIGHT"/>
    <property type="match status" value="1"/>
</dbReference>
<dbReference type="GO" id="GO:0006357">
    <property type="term" value="P:regulation of transcription by RNA polymerase II"/>
    <property type="evidence" value="ECO:0007669"/>
    <property type="project" value="InterPro"/>
</dbReference>
<evidence type="ECO:0000259" key="5">
    <source>
        <dbReference type="PROSITE" id="PS51011"/>
    </source>
</evidence>
<evidence type="ECO:0000313" key="7">
    <source>
        <dbReference type="Proteomes" id="UP000653305"/>
    </source>
</evidence>
<keyword evidence="4" id="KW-0539">Nucleus</keyword>
<reference evidence="6" key="1">
    <citation type="submission" date="2020-07" db="EMBL/GenBank/DDBJ databases">
        <title>Ethylene signaling mediates host invasion by parasitic plants.</title>
        <authorList>
            <person name="Yoshida S."/>
        </authorList>
    </citation>
    <scope>NUCLEOTIDE SEQUENCE</scope>
    <source>
        <strain evidence="6">Okayama</strain>
    </source>
</reference>
<organism evidence="6 7">
    <name type="scientific">Phtheirospermum japonicum</name>
    <dbReference type="NCBI Taxonomy" id="374723"/>
    <lineage>
        <taxon>Eukaryota</taxon>
        <taxon>Viridiplantae</taxon>
        <taxon>Streptophyta</taxon>
        <taxon>Embryophyta</taxon>
        <taxon>Tracheophyta</taxon>
        <taxon>Spermatophyta</taxon>
        <taxon>Magnoliopsida</taxon>
        <taxon>eudicotyledons</taxon>
        <taxon>Gunneridae</taxon>
        <taxon>Pentapetalae</taxon>
        <taxon>asterids</taxon>
        <taxon>lamiids</taxon>
        <taxon>Lamiales</taxon>
        <taxon>Orobanchaceae</taxon>
        <taxon>Orobanchaceae incertae sedis</taxon>
        <taxon>Phtheirospermum</taxon>
    </lineage>
</organism>
<evidence type="ECO:0000256" key="4">
    <source>
        <dbReference type="ARBA" id="ARBA00023242"/>
    </source>
</evidence>
<dbReference type="Pfam" id="PF01388">
    <property type="entry name" value="ARID"/>
    <property type="match status" value="1"/>
</dbReference>
<accession>A0A830B579</accession>
<dbReference type="GO" id="GO:0005634">
    <property type="term" value="C:nucleus"/>
    <property type="evidence" value="ECO:0007669"/>
    <property type="project" value="TreeGrafter"/>
</dbReference>
<dbReference type="GO" id="GO:0003677">
    <property type="term" value="F:DNA binding"/>
    <property type="evidence" value="ECO:0007669"/>
    <property type="project" value="UniProtKB-KW"/>
</dbReference>
<evidence type="ECO:0000256" key="1">
    <source>
        <dbReference type="ARBA" id="ARBA00023015"/>
    </source>
</evidence>
<feature type="domain" description="ARID" evidence="5">
    <location>
        <begin position="9"/>
        <end position="92"/>
    </location>
</feature>
<dbReference type="AlphaFoldDB" id="A0A830B579"/>
<dbReference type="EMBL" id="BMAC01000012">
    <property type="protein sequence ID" value="GFP79753.1"/>
    <property type="molecule type" value="Genomic_DNA"/>
</dbReference>
<evidence type="ECO:0000256" key="2">
    <source>
        <dbReference type="ARBA" id="ARBA00023125"/>
    </source>
</evidence>
<dbReference type="InterPro" id="IPR036431">
    <property type="entry name" value="ARID_dom_sf"/>
</dbReference>
<evidence type="ECO:0000313" key="6">
    <source>
        <dbReference type="EMBL" id="GFP79753.1"/>
    </source>
</evidence>
<dbReference type="PROSITE" id="PS51011">
    <property type="entry name" value="ARID"/>
    <property type="match status" value="1"/>
</dbReference>